<dbReference type="PANTHER" id="PTHR45080:SF8">
    <property type="entry name" value="IG-LIKE DOMAIN-CONTAINING PROTEIN"/>
    <property type="match status" value="1"/>
</dbReference>
<keyword evidence="4" id="KW-0812">Transmembrane</keyword>
<dbReference type="InterPro" id="IPR003599">
    <property type="entry name" value="Ig_sub"/>
</dbReference>
<dbReference type="Pfam" id="PF13927">
    <property type="entry name" value="Ig_3"/>
    <property type="match status" value="3"/>
</dbReference>
<accession>A0A8B6FVW3</accession>
<dbReference type="GO" id="GO:0007156">
    <property type="term" value="P:homophilic cell adhesion via plasma membrane adhesion molecules"/>
    <property type="evidence" value="ECO:0007669"/>
    <property type="project" value="TreeGrafter"/>
</dbReference>
<feature type="region of interest" description="Disordered" evidence="3">
    <location>
        <begin position="488"/>
        <end position="552"/>
    </location>
</feature>
<feature type="domain" description="Ig-like" evidence="5">
    <location>
        <begin position="44"/>
        <end position="138"/>
    </location>
</feature>
<name>A0A8B6FVW3_MYTGA</name>
<evidence type="ECO:0000259" key="5">
    <source>
        <dbReference type="PROSITE" id="PS50835"/>
    </source>
</evidence>
<organism evidence="6 7">
    <name type="scientific">Mytilus galloprovincialis</name>
    <name type="common">Mediterranean mussel</name>
    <dbReference type="NCBI Taxonomy" id="29158"/>
    <lineage>
        <taxon>Eukaryota</taxon>
        <taxon>Metazoa</taxon>
        <taxon>Spiralia</taxon>
        <taxon>Lophotrochozoa</taxon>
        <taxon>Mollusca</taxon>
        <taxon>Bivalvia</taxon>
        <taxon>Autobranchia</taxon>
        <taxon>Pteriomorphia</taxon>
        <taxon>Mytilida</taxon>
        <taxon>Mytiloidea</taxon>
        <taxon>Mytilidae</taxon>
        <taxon>Mytilinae</taxon>
        <taxon>Mytilus</taxon>
    </lineage>
</organism>
<feature type="compositionally biased region" description="Low complexity" evidence="3">
    <location>
        <begin position="505"/>
        <end position="552"/>
    </location>
</feature>
<gene>
    <name evidence="6" type="ORF">MGAL_10B084917</name>
</gene>
<sequence length="601" mass="65113">MYRTTVLLTFQSKTSFIKLKLTSECIDPRQCTGFLCDRCYYSSPSVTVPHSKNGEIGKNITIPCSISNLTVDTRIKWLKNNVSLNAVNRFNESDRFSGGTFKSPDLTILSAQKEDEGNYICQAQNLDFIGSSQPVHLSLFEDPVVNITNIEPVKEGTNVSISCNVYPAYGVTNITWYKNNSILDIHRHERLGGGTISSPSLMIYFVDENDEGNYTCQATNPVGTDISKPQNVQVLPDIPIVLTSKEETVTIGEYVTLSCNISSVSKLTKVVWYKNNIEFNFNANGTKDNDKFIGGTLQDPSLTIYSVQITDEGNYICNASNAADKTGWSKPVHLSVFEATTESLPSTDIIFSTSELSTPSSDIISTDQIFSTSELSTPSSDIISTDLILSTSDLTTLISNTTSSTFGTTKTSTVPSSVKTTITTTSAKVPSTKSPNSSPTVNMSTTTSSTLSSSKSTTSPSSSKSPSTVMSTVRPTTIHASVSFSSNIPTHTVRSKPSTKISYRSSTVKTSTTSSSTVKTSTTTSPTVKTSTLPSSTSKSPVSTSSANGSTANSENLNAWVITTTVICVVEFIVIVLVVYILWLRKQRRLALQYEKEETVF</sequence>
<dbReference type="GO" id="GO:0005886">
    <property type="term" value="C:plasma membrane"/>
    <property type="evidence" value="ECO:0007669"/>
    <property type="project" value="TreeGrafter"/>
</dbReference>
<dbReference type="InterPro" id="IPR007110">
    <property type="entry name" value="Ig-like_dom"/>
</dbReference>
<feature type="transmembrane region" description="Helical" evidence="4">
    <location>
        <begin position="559"/>
        <end position="583"/>
    </location>
</feature>
<dbReference type="InterPro" id="IPR050958">
    <property type="entry name" value="Cell_Adh-Cytoskel_Orgn"/>
</dbReference>
<keyword evidence="1" id="KW-0732">Signal</keyword>
<dbReference type="InterPro" id="IPR036179">
    <property type="entry name" value="Ig-like_dom_sf"/>
</dbReference>
<comment type="caution">
    <text evidence="6">The sequence shown here is derived from an EMBL/GenBank/DDBJ whole genome shotgun (WGS) entry which is preliminary data.</text>
</comment>
<feature type="domain" description="Ig-like" evidence="5">
    <location>
        <begin position="236"/>
        <end position="335"/>
    </location>
</feature>
<keyword evidence="7" id="KW-1185">Reference proteome</keyword>
<dbReference type="OrthoDB" id="6150053at2759"/>
<evidence type="ECO:0000256" key="4">
    <source>
        <dbReference type="SAM" id="Phobius"/>
    </source>
</evidence>
<dbReference type="Gene3D" id="2.60.40.10">
    <property type="entry name" value="Immunoglobulins"/>
    <property type="match status" value="3"/>
</dbReference>
<dbReference type="CDD" id="cd00096">
    <property type="entry name" value="Ig"/>
    <property type="match status" value="2"/>
</dbReference>
<evidence type="ECO:0000256" key="2">
    <source>
        <dbReference type="ARBA" id="ARBA00023157"/>
    </source>
</evidence>
<dbReference type="AlphaFoldDB" id="A0A8B6FVW3"/>
<dbReference type="SUPFAM" id="SSF48726">
    <property type="entry name" value="Immunoglobulin"/>
    <property type="match status" value="3"/>
</dbReference>
<evidence type="ECO:0000256" key="1">
    <source>
        <dbReference type="ARBA" id="ARBA00022729"/>
    </source>
</evidence>
<dbReference type="PROSITE" id="PS50835">
    <property type="entry name" value="IG_LIKE"/>
    <property type="match status" value="3"/>
</dbReference>
<keyword evidence="4" id="KW-0472">Membrane</keyword>
<dbReference type="SMART" id="SM00408">
    <property type="entry name" value="IGc2"/>
    <property type="match status" value="3"/>
</dbReference>
<reference evidence="6" key="1">
    <citation type="submission" date="2018-11" db="EMBL/GenBank/DDBJ databases">
        <authorList>
            <person name="Alioto T."/>
            <person name="Alioto T."/>
        </authorList>
    </citation>
    <scope>NUCLEOTIDE SEQUENCE</scope>
</reference>
<feature type="compositionally biased region" description="Polar residues" evidence="3">
    <location>
        <begin position="488"/>
        <end position="504"/>
    </location>
</feature>
<evidence type="ECO:0000313" key="7">
    <source>
        <dbReference type="Proteomes" id="UP000596742"/>
    </source>
</evidence>
<feature type="region of interest" description="Disordered" evidence="3">
    <location>
        <begin position="424"/>
        <end position="472"/>
    </location>
</feature>
<dbReference type="SMART" id="SM00409">
    <property type="entry name" value="IG"/>
    <property type="match status" value="3"/>
</dbReference>
<keyword evidence="2" id="KW-1015">Disulfide bond</keyword>
<proteinExistence type="predicted"/>
<evidence type="ECO:0000256" key="3">
    <source>
        <dbReference type="SAM" id="MobiDB-lite"/>
    </source>
</evidence>
<protein>
    <recommendedName>
        <fullName evidence="5">Ig-like domain-containing protein</fullName>
    </recommendedName>
</protein>
<evidence type="ECO:0000313" key="6">
    <source>
        <dbReference type="EMBL" id="VDI54605.1"/>
    </source>
</evidence>
<dbReference type="Proteomes" id="UP000596742">
    <property type="component" value="Unassembled WGS sequence"/>
</dbReference>
<feature type="domain" description="Ig-like" evidence="5">
    <location>
        <begin position="143"/>
        <end position="233"/>
    </location>
</feature>
<dbReference type="PANTHER" id="PTHR45080">
    <property type="entry name" value="CONTACTIN 5"/>
    <property type="match status" value="1"/>
</dbReference>
<keyword evidence="4" id="KW-1133">Transmembrane helix</keyword>
<dbReference type="InterPro" id="IPR013783">
    <property type="entry name" value="Ig-like_fold"/>
</dbReference>
<dbReference type="InterPro" id="IPR003598">
    <property type="entry name" value="Ig_sub2"/>
</dbReference>
<dbReference type="EMBL" id="UYJE01007419">
    <property type="protein sequence ID" value="VDI54605.1"/>
    <property type="molecule type" value="Genomic_DNA"/>
</dbReference>